<sequence length="225" mass="25850">MSFIQESQLPNLEYSESNLVNDDGDEKETIDDCFTPERVFLSNIDSYHGRHIAAAIGRKISRNEENDIDEIEEVEERSSGNANSVHHRLKYGIIGSVADKDFLIQNNVEEIIDINEKSKILEKILSCKFIIYDVSEDTNQVDEAARAIIALDEELSKNLSNGNEMRKTDKPINYILISTVLTWAKTKPIDPNEPDAPITEDDYRMRKPHPNYKLHFDLEKEVIRI</sequence>
<feature type="non-terminal residue" evidence="2">
    <location>
        <position position="1"/>
    </location>
</feature>
<organism evidence="2 3">
    <name type="scientific">Ladona fulva</name>
    <name type="common">Scarce chaser dragonfly</name>
    <name type="synonym">Libellula fulva</name>
    <dbReference type="NCBI Taxonomy" id="123851"/>
    <lineage>
        <taxon>Eukaryota</taxon>
        <taxon>Metazoa</taxon>
        <taxon>Ecdysozoa</taxon>
        <taxon>Arthropoda</taxon>
        <taxon>Hexapoda</taxon>
        <taxon>Insecta</taxon>
        <taxon>Pterygota</taxon>
        <taxon>Palaeoptera</taxon>
        <taxon>Odonata</taxon>
        <taxon>Epiprocta</taxon>
        <taxon>Anisoptera</taxon>
        <taxon>Libelluloidea</taxon>
        <taxon>Libellulidae</taxon>
        <taxon>Ladona</taxon>
    </lineage>
</organism>
<dbReference type="AlphaFoldDB" id="A0A8K0K250"/>
<gene>
    <name evidence="2" type="ORF">J437_LFUL005983</name>
</gene>
<evidence type="ECO:0000313" key="3">
    <source>
        <dbReference type="Proteomes" id="UP000792457"/>
    </source>
</evidence>
<name>A0A8K0K250_LADFU</name>
<evidence type="ECO:0000313" key="2">
    <source>
        <dbReference type="EMBL" id="KAG8225945.1"/>
    </source>
</evidence>
<accession>A0A8K0K250</accession>
<keyword evidence="3" id="KW-1185">Reference proteome</keyword>
<dbReference type="OrthoDB" id="10262413at2759"/>
<proteinExistence type="predicted"/>
<reference evidence="2" key="1">
    <citation type="submission" date="2013-04" db="EMBL/GenBank/DDBJ databases">
        <authorList>
            <person name="Qu J."/>
            <person name="Murali S.C."/>
            <person name="Bandaranaike D."/>
            <person name="Bellair M."/>
            <person name="Blankenburg K."/>
            <person name="Chao H."/>
            <person name="Dinh H."/>
            <person name="Doddapaneni H."/>
            <person name="Downs B."/>
            <person name="Dugan-Rocha S."/>
            <person name="Elkadiri S."/>
            <person name="Gnanaolivu R.D."/>
            <person name="Hernandez B."/>
            <person name="Javaid M."/>
            <person name="Jayaseelan J.C."/>
            <person name="Lee S."/>
            <person name="Li M."/>
            <person name="Ming W."/>
            <person name="Munidasa M."/>
            <person name="Muniz J."/>
            <person name="Nguyen L."/>
            <person name="Ongeri F."/>
            <person name="Osuji N."/>
            <person name="Pu L.-L."/>
            <person name="Puazo M."/>
            <person name="Qu C."/>
            <person name="Quiroz J."/>
            <person name="Raj R."/>
            <person name="Weissenberger G."/>
            <person name="Xin Y."/>
            <person name="Zou X."/>
            <person name="Han Y."/>
            <person name="Richards S."/>
            <person name="Worley K."/>
            <person name="Muzny D."/>
            <person name="Gibbs R."/>
        </authorList>
    </citation>
    <scope>NUCLEOTIDE SEQUENCE</scope>
    <source>
        <strain evidence="2">Sampled in the wild</strain>
    </source>
</reference>
<feature type="compositionally biased region" description="Polar residues" evidence="1">
    <location>
        <begin position="1"/>
        <end position="20"/>
    </location>
</feature>
<evidence type="ECO:0000256" key="1">
    <source>
        <dbReference type="SAM" id="MobiDB-lite"/>
    </source>
</evidence>
<reference evidence="2" key="2">
    <citation type="submission" date="2017-10" db="EMBL/GenBank/DDBJ databases">
        <title>Ladona fulva Genome sequencing and assembly.</title>
        <authorList>
            <person name="Murali S."/>
            <person name="Richards S."/>
            <person name="Bandaranaike D."/>
            <person name="Bellair M."/>
            <person name="Blankenburg K."/>
            <person name="Chao H."/>
            <person name="Dinh H."/>
            <person name="Doddapaneni H."/>
            <person name="Dugan-Rocha S."/>
            <person name="Elkadiri S."/>
            <person name="Gnanaolivu R."/>
            <person name="Hernandez B."/>
            <person name="Skinner E."/>
            <person name="Javaid M."/>
            <person name="Lee S."/>
            <person name="Li M."/>
            <person name="Ming W."/>
            <person name="Munidasa M."/>
            <person name="Muniz J."/>
            <person name="Nguyen L."/>
            <person name="Hughes D."/>
            <person name="Osuji N."/>
            <person name="Pu L.-L."/>
            <person name="Puazo M."/>
            <person name="Qu C."/>
            <person name="Quiroz J."/>
            <person name="Raj R."/>
            <person name="Weissenberger G."/>
            <person name="Xin Y."/>
            <person name="Zou X."/>
            <person name="Han Y."/>
            <person name="Worley K."/>
            <person name="Muzny D."/>
            <person name="Gibbs R."/>
        </authorList>
    </citation>
    <scope>NUCLEOTIDE SEQUENCE</scope>
    <source>
        <strain evidence="2">Sampled in the wild</strain>
    </source>
</reference>
<comment type="caution">
    <text evidence="2">The sequence shown here is derived from an EMBL/GenBank/DDBJ whole genome shotgun (WGS) entry which is preliminary data.</text>
</comment>
<dbReference type="EMBL" id="KZ308259">
    <property type="protein sequence ID" value="KAG8225945.1"/>
    <property type="molecule type" value="Genomic_DNA"/>
</dbReference>
<protein>
    <submittedName>
        <fullName evidence="2">Uncharacterized protein</fullName>
    </submittedName>
</protein>
<dbReference type="Proteomes" id="UP000792457">
    <property type="component" value="Unassembled WGS sequence"/>
</dbReference>
<feature type="region of interest" description="Disordered" evidence="1">
    <location>
        <begin position="1"/>
        <end position="26"/>
    </location>
</feature>